<accession>A0A4S4LPC5</accession>
<organism evidence="2 3">
    <name type="scientific">Antrodiella citrinella</name>
    <dbReference type="NCBI Taxonomy" id="2447956"/>
    <lineage>
        <taxon>Eukaryota</taxon>
        <taxon>Fungi</taxon>
        <taxon>Dikarya</taxon>
        <taxon>Basidiomycota</taxon>
        <taxon>Agaricomycotina</taxon>
        <taxon>Agaricomycetes</taxon>
        <taxon>Polyporales</taxon>
        <taxon>Steccherinaceae</taxon>
        <taxon>Antrodiella</taxon>
    </lineage>
</organism>
<evidence type="ECO:0000313" key="2">
    <source>
        <dbReference type="EMBL" id="THH14104.1"/>
    </source>
</evidence>
<feature type="compositionally biased region" description="Pro residues" evidence="1">
    <location>
        <begin position="451"/>
        <end position="461"/>
    </location>
</feature>
<evidence type="ECO:0000256" key="1">
    <source>
        <dbReference type="SAM" id="MobiDB-lite"/>
    </source>
</evidence>
<feature type="region of interest" description="Disordered" evidence="1">
    <location>
        <begin position="138"/>
        <end position="191"/>
    </location>
</feature>
<feature type="compositionally biased region" description="Acidic residues" evidence="1">
    <location>
        <begin position="518"/>
        <end position="536"/>
    </location>
</feature>
<dbReference type="EMBL" id="SGPM01000982">
    <property type="protein sequence ID" value="THH14104.1"/>
    <property type="molecule type" value="Genomic_DNA"/>
</dbReference>
<proteinExistence type="predicted"/>
<name>A0A4S4LPC5_9APHY</name>
<feature type="compositionally biased region" description="Acidic residues" evidence="1">
    <location>
        <begin position="241"/>
        <end position="252"/>
    </location>
</feature>
<evidence type="ECO:0000313" key="3">
    <source>
        <dbReference type="Proteomes" id="UP000308730"/>
    </source>
</evidence>
<sequence>MSSHISAPVFAAALTQVVQWLGFKTFGRASWYDRATLLLREASDAAPSLDDLKLAEARMEVRAALKSKVLTAHPPSSFFEELAMPVTPAGATIFASELDELDLVTGKDHALRAARIEERWAEADTLWRVKAAQKVAPKVATKSNARPRPIPRIATPEVPPAPKIPAKRKEAPVSSDEEDDVSPTPVRTGTQTVVPSRLYELTSGRLIVGKTPVAPKVVTKSVGRPARAVRRRRPVWSTKTDDEDDYEEENDFSDTKPDKKDNGRATKRSKGAKSEKEAFPDEDLGAEVSTWFVYRELRKCLKCAASRAPGGVDCRIQRRLPRSSFPTPNAARPAFRVDSISHVEEVPSCLASLRRRAALARIHPASQPASRAIADVVEQSLASAQIQLSTGLLLARSLLRDGAPGFRGAGADPAELEEPLDDDLPEDFTEDPNHPIAYRMEVTPPVMFDGPPSPSPVPSGPPLLVGSVEPSAHANFRRSPDISSEAASPVVAMSPKPSDESVDQGVEGSGGDPTVIEGADDVDDTGSGEGEGDDDS</sequence>
<dbReference type="AlphaFoldDB" id="A0A4S4LPC5"/>
<feature type="compositionally biased region" description="Basic and acidic residues" evidence="1">
    <location>
        <begin position="253"/>
        <end position="264"/>
    </location>
</feature>
<feature type="region of interest" description="Disordered" evidence="1">
    <location>
        <begin position="222"/>
        <end position="279"/>
    </location>
</feature>
<dbReference type="Proteomes" id="UP000308730">
    <property type="component" value="Unassembled WGS sequence"/>
</dbReference>
<gene>
    <name evidence="2" type="ORF">EUX98_g9649</name>
</gene>
<comment type="caution">
    <text evidence="2">The sequence shown here is derived from an EMBL/GenBank/DDBJ whole genome shotgun (WGS) entry which is preliminary data.</text>
</comment>
<feature type="region of interest" description="Disordered" evidence="1">
    <location>
        <begin position="406"/>
        <end position="425"/>
    </location>
</feature>
<keyword evidence="3" id="KW-1185">Reference proteome</keyword>
<feature type="compositionally biased region" description="Acidic residues" evidence="1">
    <location>
        <begin position="414"/>
        <end position="425"/>
    </location>
</feature>
<protein>
    <submittedName>
        <fullName evidence="2">Uncharacterized protein</fullName>
    </submittedName>
</protein>
<reference evidence="2 3" key="1">
    <citation type="submission" date="2019-02" db="EMBL/GenBank/DDBJ databases">
        <title>Genome sequencing of the rare red list fungi Antrodiella citrinella (Flaviporus citrinellus).</title>
        <authorList>
            <person name="Buettner E."/>
            <person name="Kellner H."/>
        </authorList>
    </citation>
    <scope>NUCLEOTIDE SEQUENCE [LARGE SCALE GENOMIC DNA]</scope>
    <source>
        <strain evidence="2 3">DSM 108506</strain>
    </source>
</reference>
<feature type="region of interest" description="Disordered" evidence="1">
    <location>
        <begin position="447"/>
        <end position="536"/>
    </location>
</feature>